<protein>
    <submittedName>
        <fullName evidence="2">N-acetyltransferase</fullName>
    </submittedName>
</protein>
<gene>
    <name evidence="2" type="ORF">KDAU_44930</name>
</gene>
<dbReference type="EMBL" id="BIFQ01000001">
    <property type="protein sequence ID" value="GCE07164.1"/>
    <property type="molecule type" value="Genomic_DNA"/>
</dbReference>
<evidence type="ECO:0000313" key="2">
    <source>
        <dbReference type="EMBL" id="GCE07164.1"/>
    </source>
</evidence>
<accession>A0A401ZK19</accession>
<proteinExistence type="predicted"/>
<dbReference type="PROSITE" id="PS51186">
    <property type="entry name" value="GNAT"/>
    <property type="match status" value="1"/>
</dbReference>
<dbReference type="RefSeq" id="WP_126598197.1">
    <property type="nucleotide sequence ID" value="NZ_BIFQ01000001.1"/>
</dbReference>
<feature type="domain" description="N-acetyltransferase" evidence="1">
    <location>
        <begin position="13"/>
        <end position="171"/>
    </location>
</feature>
<comment type="caution">
    <text evidence="2">The sequence shown here is derived from an EMBL/GenBank/DDBJ whole genome shotgun (WGS) entry which is preliminary data.</text>
</comment>
<dbReference type="Proteomes" id="UP000287224">
    <property type="component" value="Unassembled WGS sequence"/>
</dbReference>
<dbReference type="OrthoDB" id="275901at2"/>
<name>A0A401ZK19_9CHLR</name>
<dbReference type="SUPFAM" id="SSF55729">
    <property type="entry name" value="Acyl-CoA N-acyltransferases (Nat)"/>
    <property type="match status" value="1"/>
</dbReference>
<dbReference type="Pfam" id="PF13302">
    <property type="entry name" value="Acetyltransf_3"/>
    <property type="match status" value="1"/>
</dbReference>
<dbReference type="PANTHER" id="PTHR43328:SF1">
    <property type="entry name" value="N-ACETYLTRANSFERASE DOMAIN-CONTAINING PROTEIN"/>
    <property type="match status" value="1"/>
</dbReference>
<dbReference type="GO" id="GO:0016747">
    <property type="term" value="F:acyltransferase activity, transferring groups other than amino-acyl groups"/>
    <property type="evidence" value="ECO:0007669"/>
    <property type="project" value="InterPro"/>
</dbReference>
<dbReference type="AlphaFoldDB" id="A0A401ZK19"/>
<dbReference type="InterPro" id="IPR016181">
    <property type="entry name" value="Acyl_CoA_acyltransferase"/>
</dbReference>
<evidence type="ECO:0000313" key="3">
    <source>
        <dbReference type="Proteomes" id="UP000287224"/>
    </source>
</evidence>
<evidence type="ECO:0000259" key="1">
    <source>
        <dbReference type="PROSITE" id="PS51186"/>
    </source>
</evidence>
<reference evidence="3" key="1">
    <citation type="submission" date="2018-12" db="EMBL/GenBank/DDBJ databases">
        <title>Tengunoibacter tsumagoiensis gen. nov., sp. nov., Dictyobacter kobayashii sp. nov., D. alpinus sp. nov., and D. joshuensis sp. nov. and description of Dictyobacteraceae fam. nov. within the order Ktedonobacterales isolated from Tengu-no-mugimeshi.</title>
        <authorList>
            <person name="Wang C.M."/>
            <person name="Zheng Y."/>
            <person name="Sakai Y."/>
            <person name="Toyoda A."/>
            <person name="Minakuchi Y."/>
            <person name="Abe K."/>
            <person name="Yokota A."/>
            <person name="Yabe S."/>
        </authorList>
    </citation>
    <scope>NUCLEOTIDE SEQUENCE [LARGE SCALE GENOMIC DNA]</scope>
    <source>
        <strain evidence="3">S-27</strain>
    </source>
</reference>
<dbReference type="PANTHER" id="PTHR43328">
    <property type="entry name" value="ACETYLTRANSFERASE-RELATED"/>
    <property type="match status" value="1"/>
</dbReference>
<organism evidence="2 3">
    <name type="scientific">Dictyobacter aurantiacus</name>
    <dbReference type="NCBI Taxonomy" id="1936993"/>
    <lineage>
        <taxon>Bacteria</taxon>
        <taxon>Bacillati</taxon>
        <taxon>Chloroflexota</taxon>
        <taxon>Ktedonobacteria</taxon>
        <taxon>Ktedonobacterales</taxon>
        <taxon>Dictyobacteraceae</taxon>
        <taxon>Dictyobacter</taxon>
    </lineage>
</organism>
<dbReference type="Gene3D" id="3.40.630.30">
    <property type="match status" value="1"/>
</dbReference>
<keyword evidence="3" id="KW-1185">Reference proteome</keyword>
<dbReference type="InterPro" id="IPR000182">
    <property type="entry name" value="GNAT_dom"/>
</dbReference>
<sequence length="172" mass="19470">MERAPANAKSYDLRLREVVEDDLPIFFEYQLDEEANYMAAFTSKDPSDREAFMRHWHRILGDEDTINRTILVDGQVAGSVALYRDEEMDGPEVTYWIGRLYWGRGVATGALALFLSQVVKTRPLYARAAKDNIGSLRVLEKCGFQRVGEGKGFANARGAETEEYVLKLPEEG</sequence>
<keyword evidence="2" id="KW-0808">Transferase</keyword>